<dbReference type="VEuPathDB" id="TrichDB:TRFO_37853"/>
<proteinExistence type="predicted"/>
<feature type="transmembrane region" description="Helical" evidence="1">
    <location>
        <begin position="46"/>
        <end position="66"/>
    </location>
</feature>
<feature type="transmembrane region" description="Helical" evidence="1">
    <location>
        <begin position="96"/>
        <end position="112"/>
    </location>
</feature>
<dbReference type="AlphaFoldDB" id="A0A1J4JEW6"/>
<dbReference type="GeneID" id="94846384"/>
<sequence>MSSLRQKSIDSDSLSNSLLKFKTNLIESCITQLLTETNLLIINPSFLHHISSVFIVLQIIFGGFFLHSKNFTFPDWFEFILQVVFIGFSEKKYNRSLHWVLFILDLFSFLLIKKKKNDYILTRHIRKFFLKLLRYWNCELLNMLIIPNVLQKKKKITHYGTDPNLFTLT</sequence>
<accession>A0A1J4JEW6</accession>
<keyword evidence="1" id="KW-0472">Membrane</keyword>
<dbReference type="RefSeq" id="XP_068349126.1">
    <property type="nucleotide sequence ID" value="XM_068511680.1"/>
</dbReference>
<keyword evidence="3" id="KW-1185">Reference proteome</keyword>
<evidence type="ECO:0000313" key="2">
    <source>
        <dbReference type="EMBL" id="OHS95989.1"/>
    </source>
</evidence>
<evidence type="ECO:0000256" key="1">
    <source>
        <dbReference type="SAM" id="Phobius"/>
    </source>
</evidence>
<name>A0A1J4JEW6_9EUKA</name>
<dbReference type="EMBL" id="MLAK01001206">
    <property type="protein sequence ID" value="OHS95989.1"/>
    <property type="molecule type" value="Genomic_DNA"/>
</dbReference>
<keyword evidence="1" id="KW-0812">Transmembrane</keyword>
<gene>
    <name evidence="2" type="ORF">TRFO_37853</name>
</gene>
<evidence type="ECO:0000313" key="3">
    <source>
        <dbReference type="Proteomes" id="UP000179807"/>
    </source>
</evidence>
<reference evidence="2" key="1">
    <citation type="submission" date="2016-10" db="EMBL/GenBank/DDBJ databases">
        <authorList>
            <person name="Benchimol M."/>
            <person name="Almeida L.G."/>
            <person name="Vasconcelos A.T."/>
            <person name="Perreira-Neves A."/>
            <person name="Rosa I.A."/>
            <person name="Tasca T."/>
            <person name="Bogo M.R."/>
            <person name="de Souza W."/>
        </authorList>
    </citation>
    <scope>NUCLEOTIDE SEQUENCE [LARGE SCALE GENOMIC DNA]</scope>
    <source>
        <strain evidence="2">K</strain>
    </source>
</reference>
<dbReference type="Proteomes" id="UP000179807">
    <property type="component" value="Unassembled WGS sequence"/>
</dbReference>
<keyword evidence="1" id="KW-1133">Transmembrane helix</keyword>
<organism evidence="2 3">
    <name type="scientific">Tritrichomonas foetus</name>
    <dbReference type="NCBI Taxonomy" id="1144522"/>
    <lineage>
        <taxon>Eukaryota</taxon>
        <taxon>Metamonada</taxon>
        <taxon>Parabasalia</taxon>
        <taxon>Tritrichomonadida</taxon>
        <taxon>Tritrichomonadidae</taxon>
        <taxon>Tritrichomonas</taxon>
    </lineage>
</organism>
<protein>
    <submittedName>
        <fullName evidence="2">Uncharacterized protein</fullName>
    </submittedName>
</protein>
<comment type="caution">
    <text evidence="2">The sequence shown here is derived from an EMBL/GenBank/DDBJ whole genome shotgun (WGS) entry which is preliminary data.</text>
</comment>